<accession>A0A1X2GUC9</accession>
<sequence length="111" mass="12456">MQASPASTSDQPEKGQPDQSSQPCQPQPPPSDQATEADEARQRYLSFWLQMNKLQPKVTLNMAENTSVQGIYKGTDAQHHRFQVDQLETPMGTIEHAVVRGNDIESMEIQF</sequence>
<dbReference type="Proteomes" id="UP000242146">
    <property type="component" value="Unassembled WGS sequence"/>
</dbReference>
<evidence type="ECO:0000256" key="1">
    <source>
        <dbReference type="SAM" id="MobiDB-lite"/>
    </source>
</evidence>
<organism evidence="2 3">
    <name type="scientific">Hesseltinella vesiculosa</name>
    <dbReference type="NCBI Taxonomy" id="101127"/>
    <lineage>
        <taxon>Eukaryota</taxon>
        <taxon>Fungi</taxon>
        <taxon>Fungi incertae sedis</taxon>
        <taxon>Mucoromycota</taxon>
        <taxon>Mucoromycotina</taxon>
        <taxon>Mucoromycetes</taxon>
        <taxon>Mucorales</taxon>
        <taxon>Cunninghamellaceae</taxon>
        <taxon>Hesseltinella</taxon>
    </lineage>
</organism>
<evidence type="ECO:0008006" key="4">
    <source>
        <dbReference type="Google" id="ProtNLM"/>
    </source>
</evidence>
<name>A0A1X2GUC9_9FUNG</name>
<dbReference type="Pfam" id="PF11095">
    <property type="entry name" value="Gemin7"/>
    <property type="match status" value="1"/>
</dbReference>
<evidence type="ECO:0000313" key="2">
    <source>
        <dbReference type="EMBL" id="ORX60618.1"/>
    </source>
</evidence>
<comment type="caution">
    <text evidence="2">The sequence shown here is derived from an EMBL/GenBank/DDBJ whole genome shotgun (WGS) entry which is preliminary data.</text>
</comment>
<reference evidence="2 3" key="1">
    <citation type="submission" date="2016-07" db="EMBL/GenBank/DDBJ databases">
        <title>Pervasive Adenine N6-methylation of Active Genes in Fungi.</title>
        <authorList>
            <consortium name="DOE Joint Genome Institute"/>
            <person name="Mondo S.J."/>
            <person name="Dannebaum R.O."/>
            <person name="Kuo R.C."/>
            <person name="Labutti K."/>
            <person name="Haridas S."/>
            <person name="Kuo A."/>
            <person name="Salamov A."/>
            <person name="Ahrendt S.R."/>
            <person name="Lipzen A."/>
            <person name="Sullivan W."/>
            <person name="Andreopoulos W.B."/>
            <person name="Clum A."/>
            <person name="Lindquist E."/>
            <person name="Daum C."/>
            <person name="Ramamoorthy G.K."/>
            <person name="Gryganskyi A."/>
            <person name="Culley D."/>
            <person name="Magnuson J.K."/>
            <person name="James T.Y."/>
            <person name="O'Malley M.A."/>
            <person name="Stajich J.E."/>
            <person name="Spatafora J.W."/>
            <person name="Visel A."/>
            <person name="Grigoriev I.V."/>
        </authorList>
    </citation>
    <scope>NUCLEOTIDE SEQUENCE [LARGE SCALE GENOMIC DNA]</scope>
    <source>
        <strain evidence="2 3">NRRL 3301</strain>
    </source>
</reference>
<protein>
    <recommendedName>
        <fullName evidence="4">Gem-associated protein 7</fullName>
    </recommendedName>
</protein>
<dbReference type="Gene3D" id="2.30.30.100">
    <property type="match status" value="1"/>
</dbReference>
<dbReference type="GO" id="GO:0034719">
    <property type="term" value="C:SMN-Sm protein complex"/>
    <property type="evidence" value="ECO:0007669"/>
    <property type="project" value="InterPro"/>
</dbReference>
<keyword evidence="3" id="KW-1185">Reference proteome</keyword>
<feature type="compositionally biased region" description="Polar residues" evidence="1">
    <location>
        <begin position="1"/>
        <end position="10"/>
    </location>
</feature>
<dbReference type="InterPro" id="IPR020338">
    <property type="entry name" value="SMN_gemin7"/>
</dbReference>
<feature type="region of interest" description="Disordered" evidence="1">
    <location>
        <begin position="1"/>
        <end position="41"/>
    </location>
</feature>
<proteinExistence type="predicted"/>
<dbReference type="PANTHER" id="PTHR14679">
    <property type="entry name" value="GEM-ASSOCIATED PROTEIN 7"/>
    <property type="match status" value="1"/>
</dbReference>
<dbReference type="PANTHER" id="PTHR14679:SF1">
    <property type="entry name" value="GEM-ASSOCIATED PROTEIN 7"/>
    <property type="match status" value="1"/>
</dbReference>
<dbReference type="AlphaFoldDB" id="A0A1X2GUC9"/>
<gene>
    <name evidence="2" type="ORF">DM01DRAFT_1380909</name>
</gene>
<dbReference type="EMBL" id="MCGT01000004">
    <property type="protein sequence ID" value="ORX60618.1"/>
    <property type="molecule type" value="Genomic_DNA"/>
</dbReference>
<dbReference type="GO" id="GO:0000387">
    <property type="term" value="P:spliceosomal snRNP assembly"/>
    <property type="evidence" value="ECO:0007669"/>
    <property type="project" value="TreeGrafter"/>
</dbReference>
<dbReference type="OrthoDB" id="70763at2759"/>
<evidence type="ECO:0000313" key="3">
    <source>
        <dbReference type="Proteomes" id="UP000242146"/>
    </source>
</evidence>